<accession>T1EHE4</accession>
<reference evidence="11" key="3">
    <citation type="submission" date="2015-06" db="UniProtKB">
        <authorList>
            <consortium name="EnsemblMetazoa"/>
        </authorList>
    </citation>
    <scope>IDENTIFICATION</scope>
</reference>
<dbReference type="GeneID" id="20195994"/>
<keyword evidence="1" id="KW-0479">Metal-binding</keyword>
<keyword evidence="8" id="KW-0539">Nucleus</keyword>
<protein>
    <recommendedName>
        <fullName evidence="9">Nuclear receptor domain-containing protein</fullName>
    </recommendedName>
</protein>
<dbReference type="GO" id="GO:0008270">
    <property type="term" value="F:zinc ion binding"/>
    <property type="evidence" value="ECO:0007669"/>
    <property type="project" value="UniProtKB-KW"/>
</dbReference>
<keyword evidence="2" id="KW-0863">Zinc-finger</keyword>
<name>T1EHE4_HELRO</name>
<dbReference type="CTD" id="20195994"/>
<evidence type="ECO:0000256" key="6">
    <source>
        <dbReference type="ARBA" id="ARBA00023163"/>
    </source>
</evidence>
<dbReference type="InterPro" id="IPR001628">
    <property type="entry name" value="Znf_hrmn_rcpt"/>
</dbReference>
<keyword evidence="3" id="KW-0862">Zinc</keyword>
<sequence length="67" mass="7249">PCKICGERSSGFHYGVNTCEACKGFFRPQATSLASYRCINGGKCQMTAEKRGLCGACRYKKCLAVGM</sequence>
<evidence type="ECO:0000259" key="9">
    <source>
        <dbReference type="PROSITE" id="PS51030"/>
    </source>
</evidence>
<dbReference type="SUPFAM" id="SSF57716">
    <property type="entry name" value="Glucocorticoid receptor-like (DNA-binding domain)"/>
    <property type="match status" value="1"/>
</dbReference>
<reference evidence="12" key="1">
    <citation type="submission" date="2012-12" db="EMBL/GenBank/DDBJ databases">
        <authorList>
            <person name="Hellsten U."/>
            <person name="Grimwood J."/>
            <person name="Chapman J.A."/>
            <person name="Shapiro H."/>
            <person name="Aerts A."/>
            <person name="Otillar R.P."/>
            <person name="Terry A.Y."/>
            <person name="Boore J.L."/>
            <person name="Simakov O."/>
            <person name="Marletaz F."/>
            <person name="Cho S.-J."/>
            <person name="Edsinger-Gonzales E."/>
            <person name="Havlak P."/>
            <person name="Kuo D.-H."/>
            <person name="Larsson T."/>
            <person name="Lv J."/>
            <person name="Arendt D."/>
            <person name="Savage R."/>
            <person name="Osoegawa K."/>
            <person name="de Jong P."/>
            <person name="Lindberg D.R."/>
            <person name="Seaver E.C."/>
            <person name="Weisblat D.A."/>
            <person name="Putnam N.H."/>
            <person name="Grigoriev I.V."/>
            <person name="Rokhsar D.S."/>
        </authorList>
    </citation>
    <scope>NUCLEOTIDE SEQUENCE</scope>
</reference>
<evidence type="ECO:0000256" key="7">
    <source>
        <dbReference type="ARBA" id="ARBA00023170"/>
    </source>
</evidence>
<dbReference type="Gene3D" id="3.30.50.10">
    <property type="entry name" value="Erythroid Transcription Factor GATA-1, subunit A"/>
    <property type="match status" value="1"/>
</dbReference>
<keyword evidence="4" id="KW-0805">Transcription regulation</keyword>
<dbReference type="EMBL" id="KB096411">
    <property type="protein sequence ID" value="ESO05080.1"/>
    <property type="molecule type" value="Genomic_DNA"/>
</dbReference>
<evidence type="ECO:0000256" key="3">
    <source>
        <dbReference type="ARBA" id="ARBA00022833"/>
    </source>
</evidence>
<dbReference type="eggNOG" id="KOG3575">
    <property type="taxonomic scope" value="Eukaryota"/>
</dbReference>
<dbReference type="GO" id="GO:0043565">
    <property type="term" value="F:sequence-specific DNA binding"/>
    <property type="evidence" value="ECO:0007669"/>
    <property type="project" value="InterPro"/>
</dbReference>
<organism evidence="11 12">
    <name type="scientific">Helobdella robusta</name>
    <name type="common">Californian leech</name>
    <dbReference type="NCBI Taxonomy" id="6412"/>
    <lineage>
        <taxon>Eukaryota</taxon>
        <taxon>Metazoa</taxon>
        <taxon>Spiralia</taxon>
        <taxon>Lophotrochozoa</taxon>
        <taxon>Annelida</taxon>
        <taxon>Clitellata</taxon>
        <taxon>Hirudinea</taxon>
        <taxon>Rhynchobdellida</taxon>
        <taxon>Glossiphoniidae</taxon>
        <taxon>Helobdella</taxon>
    </lineage>
</organism>
<keyword evidence="5" id="KW-0238">DNA-binding</keyword>
<evidence type="ECO:0000256" key="8">
    <source>
        <dbReference type="ARBA" id="ARBA00023242"/>
    </source>
</evidence>
<dbReference type="PROSITE" id="PS51030">
    <property type="entry name" value="NUCLEAR_REC_DBD_2"/>
    <property type="match status" value="1"/>
</dbReference>
<dbReference type="InterPro" id="IPR050234">
    <property type="entry name" value="Nuclear_hormone_rcpt_NR1"/>
</dbReference>
<dbReference type="Pfam" id="PF00105">
    <property type="entry name" value="zf-C4"/>
    <property type="match status" value="1"/>
</dbReference>
<evidence type="ECO:0000313" key="11">
    <source>
        <dbReference type="EnsemblMetazoa" id="HelroP127391"/>
    </source>
</evidence>
<feature type="domain" description="Nuclear receptor" evidence="9">
    <location>
        <begin position="1"/>
        <end position="67"/>
    </location>
</feature>
<dbReference type="PRINTS" id="PR00047">
    <property type="entry name" value="STROIDFINGER"/>
</dbReference>
<evidence type="ECO:0000256" key="1">
    <source>
        <dbReference type="ARBA" id="ARBA00022723"/>
    </source>
</evidence>
<reference evidence="10 12" key="2">
    <citation type="journal article" date="2013" name="Nature">
        <title>Insights into bilaterian evolution from three spiralian genomes.</title>
        <authorList>
            <person name="Simakov O."/>
            <person name="Marletaz F."/>
            <person name="Cho S.J."/>
            <person name="Edsinger-Gonzales E."/>
            <person name="Havlak P."/>
            <person name="Hellsten U."/>
            <person name="Kuo D.H."/>
            <person name="Larsson T."/>
            <person name="Lv J."/>
            <person name="Arendt D."/>
            <person name="Savage R."/>
            <person name="Osoegawa K."/>
            <person name="de Jong P."/>
            <person name="Grimwood J."/>
            <person name="Chapman J.A."/>
            <person name="Shapiro H."/>
            <person name="Aerts A."/>
            <person name="Otillar R.P."/>
            <person name="Terry A.Y."/>
            <person name="Boore J.L."/>
            <person name="Grigoriev I.V."/>
            <person name="Lindberg D.R."/>
            <person name="Seaver E.C."/>
            <person name="Weisblat D.A."/>
            <person name="Putnam N.H."/>
            <person name="Rokhsar D.S."/>
        </authorList>
    </citation>
    <scope>NUCLEOTIDE SEQUENCE</scope>
</reference>
<dbReference type="PANTHER" id="PTHR24082">
    <property type="entry name" value="NUCLEAR HORMONE RECEPTOR"/>
    <property type="match status" value="1"/>
</dbReference>
<dbReference type="EnsemblMetazoa" id="HelroT127391">
    <property type="protein sequence ID" value="HelroP127391"/>
    <property type="gene ID" value="HelroG127391"/>
</dbReference>
<dbReference type="PANTHER" id="PTHR24082:SF473">
    <property type="entry name" value="ECDYSONE-INDUCED PROTEIN 75B, ISOFORM B"/>
    <property type="match status" value="1"/>
</dbReference>
<dbReference type="RefSeq" id="XP_009017013.1">
    <property type="nucleotide sequence ID" value="XM_009018765.1"/>
</dbReference>
<dbReference type="InterPro" id="IPR013088">
    <property type="entry name" value="Znf_NHR/GATA"/>
</dbReference>
<gene>
    <name evidence="11" type="primary">20195994</name>
    <name evidence="10" type="ORF">HELRODRAFT_127391</name>
</gene>
<dbReference type="HOGENOM" id="CLU_122099_3_0_1"/>
<dbReference type="GO" id="GO:0003700">
    <property type="term" value="F:DNA-binding transcription factor activity"/>
    <property type="evidence" value="ECO:0007669"/>
    <property type="project" value="InterPro"/>
</dbReference>
<dbReference type="EMBL" id="AMQM01004040">
    <property type="status" value="NOT_ANNOTATED_CDS"/>
    <property type="molecule type" value="Genomic_DNA"/>
</dbReference>
<dbReference type="SMART" id="SM00399">
    <property type="entry name" value="ZnF_C4"/>
    <property type="match status" value="1"/>
</dbReference>
<dbReference type="STRING" id="6412.T1EHE4"/>
<dbReference type="Proteomes" id="UP000015101">
    <property type="component" value="Unassembled WGS sequence"/>
</dbReference>
<evidence type="ECO:0000313" key="12">
    <source>
        <dbReference type="Proteomes" id="UP000015101"/>
    </source>
</evidence>
<dbReference type="EMBL" id="AMQM01004041">
    <property type="status" value="NOT_ANNOTATED_CDS"/>
    <property type="molecule type" value="Genomic_DNA"/>
</dbReference>
<evidence type="ECO:0000256" key="2">
    <source>
        <dbReference type="ARBA" id="ARBA00022771"/>
    </source>
</evidence>
<dbReference type="KEGG" id="hro:HELRODRAFT_127391"/>
<dbReference type="OrthoDB" id="5771769at2759"/>
<dbReference type="AlphaFoldDB" id="T1EHE4"/>
<keyword evidence="6" id="KW-0804">Transcription</keyword>
<evidence type="ECO:0000256" key="5">
    <source>
        <dbReference type="ARBA" id="ARBA00023125"/>
    </source>
</evidence>
<dbReference type="InParanoid" id="T1EHE4"/>
<evidence type="ECO:0000313" key="10">
    <source>
        <dbReference type="EMBL" id="ESO05080.1"/>
    </source>
</evidence>
<keyword evidence="12" id="KW-1185">Reference proteome</keyword>
<keyword evidence="7" id="KW-0675">Receptor</keyword>
<evidence type="ECO:0000256" key="4">
    <source>
        <dbReference type="ARBA" id="ARBA00023015"/>
    </source>
</evidence>
<proteinExistence type="predicted"/>